<dbReference type="RefSeq" id="WP_071177682.1">
    <property type="nucleotide sequence ID" value="NZ_CP017832.1"/>
</dbReference>
<accession>A0A1D9P601</accession>
<geneLocation type="plasmid" evidence="2">
    <name>pnp144</name>
</geneLocation>
<organism evidence="1 2">
    <name type="scientific">Butyrivibrio hungatei</name>
    <dbReference type="NCBI Taxonomy" id="185008"/>
    <lineage>
        <taxon>Bacteria</taxon>
        <taxon>Bacillati</taxon>
        <taxon>Bacillota</taxon>
        <taxon>Clostridia</taxon>
        <taxon>Lachnospirales</taxon>
        <taxon>Lachnospiraceae</taxon>
        <taxon>Butyrivibrio</taxon>
    </lineage>
</organism>
<keyword evidence="1" id="KW-0614">Plasmid</keyword>
<sequence>MNIVDIRNAITKCPIEYSAHCFKRMLERGITRANVIECINNGEIIEDYPLQVENKSAESFPSCLILGMRVADNTQIHVVVGYNGYKLLIISVYYPDLEHWSEDYKTRRK</sequence>
<dbReference type="Pfam" id="PF14076">
    <property type="entry name" value="DUF4258"/>
    <property type="match status" value="1"/>
</dbReference>
<protein>
    <recommendedName>
        <fullName evidence="3">DUF4258 domain-containing protein</fullName>
    </recommendedName>
</protein>
<gene>
    <name evidence="1" type="ORF">bhn_II123</name>
</gene>
<dbReference type="KEGG" id="bhu:bhn_II123"/>
<name>A0A1D9P601_9FIRM</name>
<proteinExistence type="predicted"/>
<evidence type="ECO:0008006" key="3">
    <source>
        <dbReference type="Google" id="ProtNLM"/>
    </source>
</evidence>
<dbReference type="InterPro" id="IPR025354">
    <property type="entry name" value="DUF4258"/>
</dbReference>
<dbReference type="OrthoDB" id="964236at2"/>
<keyword evidence="2" id="KW-1185">Reference proteome</keyword>
<dbReference type="Proteomes" id="UP000179284">
    <property type="component" value="Plasmid pNP144"/>
</dbReference>
<dbReference type="AlphaFoldDB" id="A0A1D9P601"/>
<evidence type="ECO:0000313" key="2">
    <source>
        <dbReference type="Proteomes" id="UP000179284"/>
    </source>
</evidence>
<evidence type="ECO:0000313" key="1">
    <source>
        <dbReference type="EMBL" id="AOZ97922.1"/>
    </source>
</evidence>
<dbReference type="EMBL" id="CP017832">
    <property type="protein sequence ID" value="AOZ97922.1"/>
    <property type="molecule type" value="Genomic_DNA"/>
</dbReference>
<reference evidence="2" key="1">
    <citation type="submission" date="2016-10" db="EMBL/GenBank/DDBJ databases">
        <title>The complete genome sequence of the rumen bacterium Butyrivibrio hungatei MB2003.</title>
        <authorList>
            <person name="Palevich N."/>
            <person name="Kelly W.J."/>
            <person name="Leahy S.C."/>
            <person name="Altermann E."/>
            <person name="Rakonjac J."/>
            <person name="Attwood G.T."/>
        </authorList>
    </citation>
    <scope>NUCLEOTIDE SEQUENCE [LARGE SCALE GENOMIC DNA]</scope>
    <source>
        <strain evidence="2">MB2003</strain>
        <plasmid evidence="2">Plasmid pnp144</plasmid>
    </source>
</reference>